<dbReference type="InterPro" id="IPR052686">
    <property type="entry name" value="CAGE1_homolog"/>
</dbReference>
<dbReference type="EMBL" id="AFYH01062194">
    <property type="status" value="NOT_ANNOTATED_CDS"/>
    <property type="molecule type" value="Genomic_DNA"/>
</dbReference>
<dbReference type="STRING" id="7897.ENSLACP00000014819"/>
<dbReference type="InParanoid" id="H3AYU8"/>
<dbReference type="EMBL" id="AFYH01062197">
    <property type="status" value="NOT_ANNOTATED_CDS"/>
    <property type="molecule type" value="Genomic_DNA"/>
</dbReference>
<dbReference type="AlphaFoldDB" id="H3AYU8"/>
<dbReference type="EMBL" id="AFYH01062196">
    <property type="status" value="NOT_ANNOTATED_CDS"/>
    <property type="molecule type" value="Genomic_DNA"/>
</dbReference>
<feature type="coiled-coil region" evidence="1">
    <location>
        <begin position="797"/>
        <end position="824"/>
    </location>
</feature>
<dbReference type="eggNOG" id="KOG3650">
    <property type="taxonomic scope" value="Eukaryota"/>
</dbReference>
<dbReference type="PANTHER" id="PTHR36864">
    <property type="entry name" value="CANCER-ASSOCIATED GENE 1 PROTEIN"/>
    <property type="match status" value="1"/>
</dbReference>
<name>H3AYU8_LATCH</name>
<dbReference type="HOGENOM" id="CLU_309707_0_0_1"/>
<feature type="region of interest" description="Disordered" evidence="2">
    <location>
        <begin position="135"/>
        <end position="168"/>
    </location>
</feature>
<keyword evidence="5" id="KW-1185">Reference proteome</keyword>
<evidence type="ECO:0000313" key="5">
    <source>
        <dbReference type="Proteomes" id="UP000008672"/>
    </source>
</evidence>
<dbReference type="GeneTree" id="ENSGT00390000001805"/>
<keyword evidence="1" id="KW-0175">Coiled coil</keyword>
<evidence type="ECO:0000259" key="3">
    <source>
        <dbReference type="Pfam" id="PF15066"/>
    </source>
</evidence>
<gene>
    <name evidence="4" type="primary">LOC102360907</name>
</gene>
<dbReference type="EMBL" id="AFYH01062193">
    <property type="status" value="NOT_ANNOTATED_CDS"/>
    <property type="molecule type" value="Genomic_DNA"/>
</dbReference>
<dbReference type="Proteomes" id="UP000008672">
    <property type="component" value="Unassembled WGS sequence"/>
</dbReference>
<evidence type="ECO:0000256" key="2">
    <source>
        <dbReference type="SAM" id="MobiDB-lite"/>
    </source>
</evidence>
<dbReference type="EMBL" id="AFYH01062198">
    <property type="status" value="NOT_ANNOTATED_CDS"/>
    <property type="molecule type" value="Genomic_DNA"/>
</dbReference>
<dbReference type="EMBL" id="AFYH01062199">
    <property type="status" value="NOT_ANNOTATED_CDS"/>
    <property type="molecule type" value="Genomic_DNA"/>
</dbReference>
<feature type="domain" description="Cancer-associated gene protein 1 N-terminal" evidence="3">
    <location>
        <begin position="331"/>
        <end position="661"/>
    </location>
</feature>
<organism evidence="4 5">
    <name type="scientific">Latimeria chalumnae</name>
    <name type="common">Coelacanth</name>
    <dbReference type="NCBI Taxonomy" id="7897"/>
    <lineage>
        <taxon>Eukaryota</taxon>
        <taxon>Metazoa</taxon>
        <taxon>Chordata</taxon>
        <taxon>Craniata</taxon>
        <taxon>Vertebrata</taxon>
        <taxon>Euteleostomi</taxon>
        <taxon>Coelacanthiformes</taxon>
        <taxon>Coelacanthidae</taxon>
        <taxon>Latimeria</taxon>
    </lineage>
</organism>
<reference evidence="5" key="1">
    <citation type="submission" date="2011-08" db="EMBL/GenBank/DDBJ databases">
        <title>The draft genome of Latimeria chalumnae.</title>
        <authorList>
            <person name="Di Palma F."/>
            <person name="Alfoldi J."/>
            <person name="Johnson J."/>
            <person name="Berlin A."/>
            <person name="Gnerre S."/>
            <person name="Jaffe D."/>
            <person name="MacCallum I."/>
            <person name="Young S."/>
            <person name="Walker B.J."/>
            <person name="Lander E."/>
            <person name="Lindblad-Toh K."/>
        </authorList>
    </citation>
    <scope>NUCLEOTIDE SEQUENCE [LARGE SCALE GENOMIC DNA]</scope>
    <source>
        <strain evidence="5">Wild caught</strain>
    </source>
</reference>
<dbReference type="EMBL" id="AFYH01062192">
    <property type="status" value="NOT_ANNOTATED_CDS"/>
    <property type="molecule type" value="Genomic_DNA"/>
</dbReference>
<protein>
    <submittedName>
        <fullName evidence="4">Cancer antigen 1</fullName>
    </submittedName>
</protein>
<dbReference type="Ensembl" id="ENSLACT00000014923.1">
    <property type="protein sequence ID" value="ENSLACP00000014819.1"/>
    <property type="gene ID" value="ENSLACG00000013046.1"/>
</dbReference>
<dbReference type="InterPro" id="IPR029381">
    <property type="entry name" value="CAGE1_N"/>
</dbReference>
<feature type="coiled-coil region" evidence="1">
    <location>
        <begin position="894"/>
        <end position="928"/>
    </location>
</feature>
<sequence length="951" mass="108644">MSNREESVFNLGQSQWVLEADNTSISILAQKLTNEELWELEDHTAASEISEIIQGNTQSTSIKNENDRLHEETFDSTKSSEILSRSKLNGYKCNSETEFSNQRQLLIDNGNNQGKEDGSSSTDIEEFSFREDILFETDTEDQDTSDREGSSNSNEEESPAKGVIFDGSTSESSVQKGVLFQDGTQEPPVKLLFSKDHIKGLLPAGDILLLSNEQELLGNKGSLCDSGTEETPTKEKTQFHKETWDFSKGEKSSLCSGAEKPLTKNDIFTACCEPVASDVENEILDRSCCSAELLPDEEVVVERKEYFQKFDNETLEGSLDKKLGCFKTLIQRSKLLKQGIRDELVHINSNETTEDNSSQNNDLEEFDQSFSYLMESSTADSKEHYKALLLFELNNALRRQVKTLRNEVCHLKKANYCLSEYGDILKTCEVQSVQLVGEKQQVNRKAWDLNETIMRLKEDQTKQENLIMGLQCNNAALAAKIEALQLDALREEQLVEVLRELERKINDLNDVNSNIILEKKELENCNRNLVCALENIKKELAEKEAANKSFQMQLEKSTAEHRALQEEHSAVIQERDKFIHLSAELEGSLCQKEMGIEYMKTERSKAEAELNSLRSSLQRLKEEKENVDQQLLSLTADLDQYKAEREAEKEQLRAKYAKLVSELELLQDECENEQTETEKLKYEIDAVRSDNVHLQELVAKEKEQKQSLRREANKWKHQLEKVIQTQAEKGMKLVRSDLSSDGEAYERDCINFTCVQRASQLLSKINSLLALTEGILVCQETDTVSSGQTENSAGGRVCELKEKIKHLDSKKEALEKELQKRRASVPDLTELNRKKITEDLAAEDANTISATMEGSRNTMDQFRKKLDENHKLINEQNELLKSFTEMVHLANQKLQMYNIQIIRLEAANQELRNTLKKQFREYTKEKESRTEAALEMSESQKLPRISCWRKN</sequence>
<evidence type="ECO:0000256" key="1">
    <source>
        <dbReference type="SAM" id="Coils"/>
    </source>
</evidence>
<feature type="coiled-coil region" evidence="1">
    <location>
        <begin position="439"/>
        <end position="725"/>
    </location>
</feature>
<dbReference type="EMBL" id="AFYH01062195">
    <property type="status" value="NOT_ANNOTATED_CDS"/>
    <property type="molecule type" value="Genomic_DNA"/>
</dbReference>
<accession>H3AYU8</accession>
<dbReference type="Pfam" id="PF15066">
    <property type="entry name" value="CAGE1"/>
    <property type="match status" value="1"/>
</dbReference>
<dbReference type="Bgee" id="ENSLACG00000013046">
    <property type="expression patterns" value="Expressed in chordate pharynx and 1 other cell type or tissue"/>
</dbReference>
<proteinExistence type="predicted"/>
<feature type="region of interest" description="Disordered" evidence="2">
    <location>
        <begin position="56"/>
        <end position="80"/>
    </location>
</feature>
<reference evidence="4" key="3">
    <citation type="submission" date="2025-09" db="UniProtKB">
        <authorList>
            <consortium name="Ensembl"/>
        </authorList>
    </citation>
    <scope>IDENTIFICATION</scope>
</reference>
<feature type="compositionally biased region" description="Basic and acidic residues" evidence="2">
    <location>
        <begin position="64"/>
        <end position="75"/>
    </location>
</feature>
<dbReference type="PANTHER" id="PTHR36864:SF1">
    <property type="entry name" value="CANCER-ASSOCIATED GENE 1 PROTEIN"/>
    <property type="match status" value="1"/>
</dbReference>
<reference evidence="4" key="2">
    <citation type="submission" date="2025-08" db="UniProtKB">
        <authorList>
            <consortium name="Ensembl"/>
        </authorList>
    </citation>
    <scope>IDENTIFICATION</scope>
</reference>
<evidence type="ECO:0000313" key="4">
    <source>
        <dbReference type="Ensembl" id="ENSLACP00000014819.1"/>
    </source>
</evidence>